<reference evidence="1" key="1">
    <citation type="journal article" date="2021" name="Proc. Natl. Acad. Sci. U.S.A.">
        <title>A Catalog of Tens of Thousands of Viruses from Human Metagenomes Reveals Hidden Associations with Chronic Diseases.</title>
        <authorList>
            <person name="Tisza M.J."/>
            <person name="Buck C.B."/>
        </authorList>
    </citation>
    <scope>NUCLEOTIDE SEQUENCE</scope>
    <source>
        <strain evidence="1">CtuHg3</strain>
    </source>
</reference>
<proteinExistence type="predicted"/>
<organism evidence="1">
    <name type="scientific">Siphoviridae sp. ctuHg3</name>
    <dbReference type="NCBI Taxonomy" id="2823608"/>
    <lineage>
        <taxon>Viruses</taxon>
        <taxon>Duplodnaviria</taxon>
        <taxon>Heunggongvirae</taxon>
        <taxon>Uroviricota</taxon>
        <taxon>Caudoviricetes</taxon>
    </lineage>
</organism>
<protein>
    <submittedName>
        <fullName evidence="1">Uncharacterized protein</fullName>
    </submittedName>
</protein>
<evidence type="ECO:0000313" key="1">
    <source>
        <dbReference type="EMBL" id="DAD67344.1"/>
    </source>
</evidence>
<sequence length="31" mass="3452">MVIISRPISLNSIAQFCYRRGSLSSTSYGFP</sequence>
<name>A0A8S5LBN5_9CAUD</name>
<dbReference type="EMBL" id="BK014675">
    <property type="protein sequence ID" value="DAD67344.1"/>
    <property type="molecule type" value="Genomic_DNA"/>
</dbReference>
<accession>A0A8S5LBN5</accession>